<feature type="region of interest" description="Disordered" evidence="1">
    <location>
        <begin position="66"/>
        <end position="188"/>
    </location>
</feature>
<proteinExistence type="predicted"/>
<feature type="chain" id="PRO_5002365272" evidence="2">
    <location>
        <begin position="31"/>
        <end position="270"/>
    </location>
</feature>
<organism evidence="3">
    <name type="scientific">Oryza punctata</name>
    <name type="common">Red rice</name>
    <dbReference type="NCBI Taxonomy" id="4537"/>
    <lineage>
        <taxon>Eukaryota</taxon>
        <taxon>Viridiplantae</taxon>
        <taxon>Streptophyta</taxon>
        <taxon>Embryophyta</taxon>
        <taxon>Tracheophyta</taxon>
        <taxon>Spermatophyta</taxon>
        <taxon>Magnoliopsida</taxon>
        <taxon>Liliopsida</taxon>
        <taxon>Poales</taxon>
        <taxon>Poaceae</taxon>
        <taxon>BOP clade</taxon>
        <taxon>Oryzoideae</taxon>
        <taxon>Oryzeae</taxon>
        <taxon>Oryzinae</taxon>
        <taxon>Oryza</taxon>
    </lineage>
</organism>
<dbReference type="Proteomes" id="UP000026962">
    <property type="component" value="Chromosome 3"/>
</dbReference>
<dbReference type="EnsemblPlants" id="OPUNC03G25580.1">
    <property type="protein sequence ID" value="OPUNC03G25580.1"/>
    <property type="gene ID" value="OPUNC03G25580"/>
</dbReference>
<evidence type="ECO:0000256" key="1">
    <source>
        <dbReference type="SAM" id="MobiDB-lite"/>
    </source>
</evidence>
<keyword evidence="2" id="KW-0732">Signal</keyword>
<protein>
    <submittedName>
        <fullName evidence="3">Uncharacterized protein</fullName>
    </submittedName>
</protein>
<reference evidence="3" key="2">
    <citation type="submission" date="2018-05" db="EMBL/GenBank/DDBJ databases">
        <title>OpunRS2 (Oryza punctata Reference Sequence Version 2).</title>
        <authorList>
            <person name="Zhang J."/>
            <person name="Kudrna D."/>
            <person name="Lee S."/>
            <person name="Talag J."/>
            <person name="Welchert J."/>
            <person name="Wing R.A."/>
        </authorList>
    </citation>
    <scope>NUCLEOTIDE SEQUENCE [LARGE SCALE GENOMIC DNA]</scope>
</reference>
<dbReference type="AlphaFoldDB" id="A0A0E0KGZ6"/>
<feature type="signal peptide" evidence="2">
    <location>
        <begin position="1"/>
        <end position="30"/>
    </location>
</feature>
<feature type="region of interest" description="Disordered" evidence="1">
    <location>
        <begin position="246"/>
        <end position="270"/>
    </location>
</feature>
<accession>A0A0E0KGZ6</accession>
<reference evidence="3" key="1">
    <citation type="submission" date="2015-04" db="UniProtKB">
        <authorList>
            <consortium name="EnsemblPlants"/>
        </authorList>
    </citation>
    <scope>IDENTIFICATION</scope>
</reference>
<evidence type="ECO:0000313" key="4">
    <source>
        <dbReference type="Proteomes" id="UP000026962"/>
    </source>
</evidence>
<evidence type="ECO:0000313" key="3">
    <source>
        <dbReference type="EnsemblPlants" id="OPUNC03G25580.1"/>
    </source>
</evidence>
<dbReference type="Gramene" id="OPUNC03G25580.1">
    <property type="protein sequence ID" value="OPUNC03G25580.1"/>
    <property type="gene ID" value="OPUNC03G25580"/>
</dbReference>
<dbReference type="HOGENOM" id="CLU_1032013_0_0_1"/>
<keyword evidence="4" id="KW-1185">Reference proteome</keyword>
<sequence length="270" mass="28306">MQGPHDILFPSFFLLPLSLFLISLSPPCLFTEAGAGSPAAVDGGWSGDSHPPLCWIFLPSGQKVLPPLRPAGSTGEVARKRAGRERERTGWRYREGEETRACDGGSHPVLRPSRSAGDGGDARGAKNSGGSGGGELRDWRGHQEKASPHSTRLDFGSAGSASLPVTEVLGAATGREKTPKAMSTRRRAVRTTPGDAVESILAGTVEGGPSHRCRGTPSLLALPPPSPELLSGKIRACNRWCRVNAGRDGVGGGASRRRSGFRSVPPPPLI</sequence>
<feature type="compositionally biased region" description="Basic and acidic residues" evidence="1">
    <location>
        <begin position="84"/>
        <end position="101"/>
    </location>
</feature>
<name>A0A0E0KGZ6_ORYPU</name>
<evidence type="ECO:0000256" key="2">
    <source>
        <dbReference type="SAM" id="SignalP"/>
    </source>
</evidence>
<feature type="compositionally biased region" description="Basic and acidic residues" evidence="1">
    <location>
        <begin position="135"/>
        <end position="147"/>
    </location>
</feature>